<dbReference type="PATRIC" id="fig|36861.3.peg.555"/>
<dbReference type="AlphaFoldDB" id="A0A106BQN1"/>
<organism evidence="1 2">
    <name type="scientific">Thiobacillus denitrificans</name>
    <dbReference type="NCBI Taxonomy" id="36861"/>
    <lineage>
        <taxon>Bacteria</taxon>
        <taxon>Pseudomonadati</taxon>
        <taxon>Pseudomonadota</taxon>
        <taxon>Betaproteobacteria</taxon>
        <taxon>Nitrosomonadales</taxon>
        <taxon>Thiobacillaceae</taxon>
        <taxon>Thiobacillus</taxon>
    </lineage>
</organism>
<dbReference type="Proteomes" id="UP000064243">
    <property type="component" value="Unassembled WGS sequence"/>
</dbReference>
<gene>
    <name evidence="1" type="ORF">ABW22_05470</name>
</gene>
<name>A0A106BQN1_THIDE</name>
<comment type="caution">
    <text evidence="1">The sequence shown here is derived from an EMBL/GenBank/DDBJ whole genome shotgun (WGS) entry which is preliminary data.</text>
</comment>
<evidence type="ECO:0000313" key="1">
    <source>
        <dbReference type="EMBL" id="KVW96880.1"/>
    </source>
</evidence>
<sequence length="191" mass="21251">MKNQDMRRRIAHAAARILAEDGSLDYGSAKRKAARQLGAPDSGSLPDNQQIEEALRSYQALYQADESRAQLALLRQVAIEYMEQLADFDPHLTGSVLNGTAGRHAGISLQLFTDQQKEVEFLLMRLATPYQAAEHRAADAPGRIYPRFVIDDPRASVEIIVYPAAELRGMKRLQADGSPRRVRLPQARALT</sequence>
<reference evidence="1 2" key="1">
    <citation type="journal article" date="2015" name="Appl. Environ. Microbiol.">
        <title>Aerobic and Anaerobic Thiosulfate Oxidation by a Cold-Adapted, Subglacial Chemoautotroph.</title>
        <authorList>
            <person name="Harrold Z.R."/>
            <person name="Skidmore M.L."/>
            <person name="Hamilton T.L."/>
            <person name="Desch L."/>
            <person name="Amada K."/>
            <person name="van Gelder W."/>
            <person name="Glover K."/>
            <person name="Roden E.E."/>
            <person name="Boyd E.S."/>
        </authorList>
    </citation>
    <scope>NUCLEOTIDE SEQUENCE [LARGE SCALE GENOMIC DNA]</scope>
    <source>
        <strain evidence="1 2">RG</strain>
    </source>
</reference>
<dbReference type="OrthoDB" id="9157371at2"/>
<dbReference type="STRING" id="1123392.GCA_000376425_00732"/>
<accession>A0A106BQN1</accession>
<dbReference type="RefSeq" id="WP_059752920.1">
    <property type="nucleotide sequence ID" value="NZ_LDUG01000018.1"/>
</dbReference>
<keyword evidence="2" id="KW-1185">Reference proteome</keyword>
<protein>
    <submittedName>
        <fullName evidence="1">Uncharacterized protein</fullName>
    </submittedName>
</protein>
<dbReference type="EMBL" id="LDUG01000018">
    <property type="protein sequence ID" value="KVW96880.1"/>
    <property type="molecule type" value="Genomic_DNA"/>
</dbReference>
<proteinExistence type="predicted"/>
<evidence type="ECO:0000313" key="2">
    <source>
        <dbReference type="Proteomes" id="UP000064243"/>
    </source>
</evidence>